<accession>X1R663</accession>
<name>X1R663_9ZZZZ</name>
<proteinExistence type="predicted"/>
<dbReference type="AlphaFoldDB" id="X1R663"/>
<protein>
    <submittedName>
        <fullName evidence="1">Uncharacterized protein</fullName>
    </submittedName>
</protein>
<gene>
    <name evidence="1" type="ORF">S12H4_20550</name>
</gene>
<reference evidence="1" key="1">
    <citation type="journal article" date="2014" name="Front. Microbiol.">
        <title>High frequency of phylogenetically diverse reductive dehalogenase-homologous genes in deep subseafloor sedimentary metagenomes.</title>
        <authorList>
            <person name="Kawai M."/>
            <person name="Futagami T."/>
            <person name="Toyoda A."/>
            <person name="Takaki Y."/>
            <person name="Nishi S."/>
            <person name="Hori S."/>
            <person name="Arai W."/>
            <person name="Tsubouchi T."/>
            <person name="Morono Y."/>
            <person name="Uchiyama I."/>
            <person name="Ito T."/>
            <person name="Fujiyama A."/>
            <person name="Inagaki F."/>
            <person name="Takami H."/>
        </authorList>
    </citation>
    <scope>NUCLEOTIDE SEQUENCE</scope>
    <source>
        <strain evidence="1">Expedition CK06-06</strain>
    </source>
</reference>
<evidence type="ECO:0000313" key="1">
    <source>
        <dbReference type="EMBL" id="GAI76242.1"/>
    </source>
</evidence>
<dbReference type="EMBL" id="BARW01010435">
    <property type="protein sequence ID" value="GAI76242.1"/>
    <property type="molecule type" value="Genomic_DNA"/>
</dbReference>
<feature type="non-terminal residue" evidence="1">
    <location>
        <position position="1"/>
    </location>
</feature>
<sequence length="30" mass="3402">SEVLLPLERVMTLSMDRQGQEKGYKAGYSD</sequence>
<organism evidence="1">
    <name type="scientific">marine sediment metagenome</name>
    <dbReference type="NCBI Taxonomy" id="412755"/>
    <lineage>
        <taxon>unclassified sequences</taxon>
        <taxon>metagenomes</taxon>
        <taxon>ecological metagenomes</taxon>
    </lineage>
</organism>
<comment type="caution">
    <text evidence="1">The sequence shown here is derived from an EMBL/GenBank/DDBJ whole genome shotgun (WGS) entry which is preliminary data.</text>
</comment>